<organism evidence="2 3">
    <name type="scientific">Pacificimonas pallii</name>
    <dbReference type="NCBI Taxonomy" id="2827236"/>
    <lineage>
        <taxon>Bacteria</taxon>
        <taxon>Pseudomonadati</taxon>
        <taxon>Pseudomonadota</taxon>
        <taxon>Alphaproteobacteria</taxon>
        <taxon>Sphingomonadales</taxon>
        <taxon>Sphingosinicellaceae</taxon>
        <taxon>Pacificimonas</taxon>
    </lineage>
</organism>
<evidence type="ECO:0000313" key="2">
    <source>
        <dbReference type="EMBL" id="MBV7257270.1"/>
    </source>
</evidence>
<gene>
    <name evidence="2" type="ORF">KCG44_10795</name>
</gene>
<sequence>MKNWILAGVIAALPLTGAPVLAAPVDDYTALREELWQWTLDNSPLTAMRVGDRRGDSKIGDLSEAAEQRQLAEVRAFRKRFAAIDVGALPNDLRVDYGVLLRGIDDQLAGAEFPHSRYMIFTNRGGWHMWFAGLPEGSPFFTKADYDSYIGRLENYSEQNAAGIARTRKAIAGGLMQPCEPMETFIGTIEGRYADTAESSSFWMPFSERPDTISEGEWEDLKTRARAAIEQSVIPAYRQFGEFYTAEYEPKCRDTIGISETPGGTDYYQYLIKSFTTTDMTADEVHKLGLSEVARIRAEMETVAAEAGFAGDRKGFIEDLRTNPVYYPKTGDELLQVTAAQTKLIDGWMPQLFGTLPRLPYTVKPIPMDQAVGNTTAYYELGSLAIGRPGIYRVNLTALDQRPLWEVPVLSIHEAVPGHHHQLSLQQELEMHPIRQFGSNFTAFVEGWGLYSEQLGKEMGMYDTPAKKMGQLSYEMWRACRLVVDTGIHSKGWSKARAVAFMTDNSALSAANIDAEVNRYITWPGQALAYKVGELKIRALRERAETALGPSFNLRTFHDAVLENGAVPLDVLEGHVDRWIAAEQAKVIEEGVS</sequence>
<dbReference type="Proteomes" id="UP000722336">
    <property type="component" value="Unassembled WGS sequence"/>
</dbReference>
<feature type="chain" id="PRO_5046111566" evidence="1">
    <location>
        <begin position="23"/>
        <end position="593"/>
    </location>
</feature>
<protein>
    <submittedName>
        <fullName evidence="2">DUF885 domain-containing protein</fullName>
    </submittedName>
</protein>
<dbReference type="EMBL" id="JAGSPA010000003">
    <property type="protein sequence ID" value="MBV7257270.1"/>
    <property type="molecule type" value="Genomic_DNA"/>
</dbReference>
<proteinExistence type="predicted"/>
<comment type="caution">
    <text evidence="2">The sequence shown here is derived from an EMBL/GenBank/DDBJ whole genome shotgun (WGS) entry which is preliminary data.</text>
</comment>
<reference evidence="2 3" key="1">
    <citation type="submission" date="2021-04" db="EMBL/GenBank/DDBJ databases">
        <authorList>
            <person name="Pira H."/>
            <person name="Risdian C."/>
            <person name="Wink J."/>
        </authorList>
    </citation>
    <scope>NUCLEOTIDE SEQUENCE [LARGE SCALE GENOMIC DNA]</scope>
    <source>
        <strain evidence="2 3">WHA3</strain>
    </source>
</reference>
<accession>A0ABS6SFS9</accession>
<dbReference type="Pfam" id="PF05960">
    <property type="entry name" value="DUF885"/>
    <property type="match status" value="1"/>
</dbReference>
<keyword evidence="1" id="KW-0732">Signal</keyword>
<evidence type="ECO:0000313" key="3">
    <source>
        <dbReference type="Proteomes" id="UP000722336"/>
    </source>
</evidence>
<dbReference type="RefSeq" id="WP_218446094.1">
    <property type="nucleotide sequence ID" value="NZ_JAGSPA010000003.1"/>
</dbReference>
<dbReference type="PANTHER" id="PTHR33361:SF2">
    <property type="entry name" value="DUF885 DOMAIN-CONTAINING PROTEIN"/>
    <property type="match status" value="1"/>
</dbReference>
<evidence type="ECO:0000256" key="1">
    <source>
        <dbReference type="SAM" id="SignalP"/>
    </source>
</evidence>
<feature type="signal peptide" evidence="1">
    <location>
        <begin position="1"/>
        <end position="22"/>
    </location>
</feature>
<name>A0ABS6SFS9_9SPHN</name>
<dbReference type="PANTHER" id="PTHR33361">
    <property type="entry name" value="GLR0591 PROTEIN"/>
    <property type="match status" value="1"/>
</dbReference>
<dbReference type="InterPro" id="IPR010281">
    <property type="entry name" value="DUF885"/>
</dbReference>
<keyword evidence="3" id="KW-1185">Reference proteome</keyword>